<dbReference type="STRING" id="1817864.A2Z21_01455"/>
<organism evidence="1 2">
    <name type="scientific">Fraserbacteria sp. (strain RBG_16_55_9)</name>
    <dbReference type="NCBI Taxonomy" id="1817864"/>
    <lineage>
        <taxon>Bacteria</taxon>
        <taxon>Candidatus Fraseribacteriota</taxon>
    </lineage>
</organism>
<accession>A0A1F5URH0</accession>
<evidence type="ECO:0000313" key="2">
    <source>
        <dbReference type="Proteomes" id="UP000179157"/>
    </source>
</evidence>
<name>A0A1F5URH0_FRAXR</name>
<dbReference type="AlphaFoldDB" id="A0A1F5URH0"/>
<sequence length="467" mass="50907">MNLINNHDGGRLAGISVYDGADTYNNANINDPINWGWNPTPSDKYNHTNRPLEYSLQGDTFYVKARNLHWNPDNKGGGRIGPIASDLIVEMWLTFLPSYPTVLQVRFRATHDGEDAHEMGGQEFPFTYVNRGFDRVVTYSGSQPWTGAAPTVVPNLPTSSVFFSANEGWISLVNAADKGLTFFAPYHYPLIVASAPDATAPHEDDTNYIVPLLFQSYSPGISYKTTVYYIVDRWQGAREIIQELRHTLPAGDIALPFGMLDEPQAGATVGQVVAVVGWALDNVAVDRVEVFLDGNLLGTAQYGLGRPDVANAYPGLPGSPNFGFAFQFATEQYTRGPHEIRVRLTDRAGNTQMLPPRRVSFGNAPAFGTLDVADAKEIAGWAHDPDLGEDPVQVIINIDGKDVATIVADQNRPDLAGDPRIRGTRHGFTLTTPSLAKGSHTVHTYVIDVPTGSRIELSGSPKTVVSN</sequence>
<dbReference type="EMBL" id="MFGX01000098">
    <property type="protein sequence ID" value="OGF53700.1"/>
    <property type="molecule type" value="Genomic_DNA"/>
</dbReference>
<comment type="caution">
    <text evidence="1">The sequence shown here is derived from an EMBL/GenBank/DDBJ whole genome shotgun (WGS) entry which is preliminary data.</text>
</comment>
<gene>
    <name evidence="1" type="ORF">A2Z21_01455</name>
</gene>
<protein>
    <submittedName>
        <fullName evidence="1">Uncharacterized protein</fullName>
    </submittedName>
</protein>
<dbReference type="InterPro" id="IPR013783">
    <property type="entry name" value="Ig-like_fold"/>
</dbReference>
<dbReference type="Pfam" id="PF17957">
    <property type="entry name" value="Big_7"/>
    <property type="match status" value="1"/>
</dbReference>
<evidence type="ECO:0000313" key="1">
    <source>
        <dbReference type="EMBL" id="OGF53700.1"/>
    </source>
</evidence>
<proteinExistence type="predicted"/>
<dbReference type="Proteomes" id="UP000179157">
    <property type="component" value="Unassembled WGS sequence"/>
</dbReference>
<dbReference type="Gene3D" id="2.60.40.10">
    <property type="entry name" value="Immunoglobulins"/>
    <property type="match status" value="1"/>
</dbReference>
<reference evidence="1 2" key="1">
    <citation type="journal article" date="2016" name="Nat. Commun.">
        <title>Thousands of microbial genomes shed light on interconnected biogeochemical processes in an aquifer system.</title>
        <authorList>
            <person name="Anantharaman K."/>
            <person name="Brown C.T."/>
            <person name="Hug L.A."/>
            <person name="Sharon I."/>
            <person name="Castelle C.J."/>
            <person name="Probst A.J."/>
            <person name="Thomas B.C."/>
            <person name="Singh A."/>
            <person name="Wilkins M.J."/>
            <person name="Karaoz U."/>
            <person name="Brodie E.L."/>
            <person name="Williams K.H."/>
            <person name="Hubbard S.S."/>
            <person name="Banfield J.F."/>
        </authorList>
    </citation>
    <scope>NUCLEOTIDE SEQUENCE [LARGE SCALE GENOMIC DNA]</scope>
    <source>
        <strain evidence="2">RBG_16_55_9</strain>
    </source>
</reference>